<evidence type="ECO:0000313" key="2">
    <source>
        <dbReference type="EMBL" id="KAK3947928.1"/>
    </source>
</evidence>
<comment type="caution">
    <text evidence="2">The sequence shown here is derived from an EMBL/GenBank/DDBJ whole genome shotgun (WGS) entry which is preliminary data.</text>
</comment>
<name>A0AAN6SCA6_9PEZI</name>
<feature type="region of interest" description="Disordered" evidence="1">
    <location>
        <begin position="193"/>
        <end position="328"/>
    </location>
</feature>
<feature type="compositionally biased region" description="Acidic residues" evidence="1">
    <location>
        <begin position="193"/>
        <end position="203"/>
    </location>
</feature>
<keyword evidence="3" id="KW-1185">Reference proteome</keyword>
<reference evidence="2" key="1">
    <citation type="journal article" date="2023" name="Mol. Phylogenet. Evol.">
        <title>Genome-scale phylogeny and comparative genomics of the fungal order Sordariales.</title>
        <authorList>
            <person name="Hensen N."/>
            <person name="Bonometti L."/>
            <person name="Westerberg I."/>
            <person name="Brannstrom I.O."/>
            <person name="Guillou S."/>
            <person name="Cros-Aarteil S."/>
            <person name="Calhoun S."/>
            <person name="Haridas S."/>
            <person name="Kuo A."/>
            <person name="Mondo S."/>
            <person name="Pangilinan J."/>
            <person name="Riley R."/>
            <person name="LaButti K."/>
            <person name="Andreopoulos B."/>
            <person name="Lipzen A."/>
            <person name="Chen C."/>
            <person name="Yan M."/>
            <person name="Daum C."/>
            <person name="Ng V."/>
            <person name="Clum A."/>
            <person name="Steindorff A."/>
            <person name="Ohm R.A."/>
            <person name="Martin F."/>
            <person name="Silar P."/>
            <person name="Natvig D.O."/>
            <person name="Lalanne C."/>
            <person name="Gautier V."/>
            <person name="Ament-Velasquez S.L."/>
            <person name="Kruys A."/>
            <person name="Hutchinson M.I."/>
            <person name="Powell A.J."/>
            <person name="Barry K."/>
            <person name="Miller A.N."/>
            <person name="Grigoriev I.V."/>
            <person name="Debuchy R."/>
            <person name="Gladieux P."/>
            <person name="Hiltunen Thoren M."/>
            <person name="Johannesson H."/>
        </authorList>
    </citation>
    <scope>NUCLEOTIDE SEQUENCE</scope>
    <source>
        <strain evidence="2">CBS 626.80</strain>
    </source>
</reference>
<reference evidence="2" key="2">
    <citation type="submission" date="2023-06" db="EMBL/GenBank/DDBJ databases">
        <authorList>
            <consortium name="Lawrence Berkeley National Laboratory"/>
            <person name="Mondo S.J."/>
            <person name="Hensen N."/>
            <person name="Bonometti L."/>
            <person name="Westerberg I."/>
            <person name="Brannstrom I.O."/>
            <person name="Guillou S."/>
            <person name="Cros-Aarteil S."/>
            <person name="Calhoun S."/>
            <person name="Haridas S."/>
            <person name="Kuo A."/>
            <person name="Pangilinan J."/>
            <person name="Riley R."/>
            <person name="Labutti K."/>
            <person name="Andreopoulos B."/>
            <person name="Lipzen A."/>
            <person name="Chen C."/>
            <person name="Yanf M."/>
            <person name="Daum C."/>
            <person name="Ng V."/>
            <person name="Clum A."/>
            <person name="Steindorff A."/>
            <person name="Ohm R."/>
            <person name="Martin F."/>
            <person name="Silar P."/>
            <person name="Natvig D."/>
            <person name="Lalanne C."/>
            <person name="Gautier V."/>
            <person name="Ament-Velasquez S.L."/>
            <person name="Kruys A."/>
            <person name="Hutchinson M.I."/>
            <person name="Powell A.J."/>
            <person name="Barry K."/>
            <person name="Miller A.N."/>
            <person name="Grigoriev I.V."/>
            <person name="Debuchy R."/>
            <person name="Gladieux P."/>
            <person name="Thoren M.H."/>
            <person name="Johannesson H."/>
        </authorList>
    </citation>
    <scope>NUCLEOTIDE SEQUENCE</scope>
    <source>
        <strain evidence="2">CBS 626.80</strain>
    </source>
</reference>
<protein>
    <submittedName>
        <fullName evidence="2">Uncharacterized protein</fullName>
    </submittedName>
</protein>
<gene>
    <name evidence="2" type="ORF">QBC32DRAFT_382633</name>
</gene>
<feature type="compositionally biased region" description="Polar residues" evidence="1">
    <location>
        <begin position="298"/>
        <end position="310"/>
    </location>
</feature>
<sequence length="604" mass="68069">MSDLTDSNSTAGFGSFDLSPRKDWNSISDDALGSLTYPLQVRQLFESAVLRFPSSSATKNREYHIRHDSTIMDLPRELLYVVFDQIIAPFRQHHADHLVPESFKGKGIRFQVVEGSYSPKSPIHTNNLTVTGPASSRNLSQLTRVRHIVDPLQIYREIQDGTAWEIPSGWLESEEAAQEPERLSLNEDEIFEEDTDEYSDSSDSDASGDGTVDVGEKTAASTPRASGRPRQARCDPMFIMYDPDGVKRATRATNRPDGDGPASSTDKASTSDSDKGRSLMPASPLGSAPSSPLLTPTKTISKSSVPTTTEDQLEMDDAGDESDDQSSVYDYDEHRVYGFVMVSRPQHWETDEEIVALQPPRQCCLENPTPTARCCFRSPQQYQNLLRLSQLSPDVTKEPGKSLYYNCTAEFPYGPHLFPVFAAERPAILPMIRGIILHLECSADFNDTITAELAYMLSYFAPSLRPDSPCRKLAFIAVKIRTSLVDIPRWMREESFMEKKLIMKKLREWAPLFRAVDTDELVVSLVGIRDEVSAAAQGVRYSEGHDEYEFKVTTWEIRTMWRFAGLIETCWQHPDTHPASALERSEGFWNVNPVWMRQGMNWLH</sequence>
<feature type="compositionally biased region" description="Low complexity" evidence="1">
    <location>
        <begin position="204"/>
        <end position="213"/>
    </location>
</feature>
<accession>A0AAN6SCA6</accession>
<evidence type="ECO:0000313" key="3">
    <source>
        <dbReference type="Proteomes" id="UP001303222"/>
    </source>
</evidence>
<dbReference type="Proteomes" id="UP001303222">
    <property type="component" value="Unassembled WGS sequence"/>
</dbReference>
<organism evidence="2 3">
    <name type="scientific">Pseudoneurospora amorphoporcata</name>
    <dbReference type="NCBI Taxonomy" id="241081"/>
    <lineage>
        <taxon>Eukaryota</taxon>
        <taxon>Fungi</taxon>
        <taxon>Dikarya</taxon>
        <taxon>Ascomycota</taxon>
        <taxon>Pezizomycotina</taxon>
        <taxon>Sordariomycetes</taxon>
        <taxon>Sordariomycetidae</taxon>
        <taxon>Sordariales</taxon>
        <taxon>Sordariaceae</taxon>
        <taxon>Pseudoneurospora</taxon>
    </lineage>
</organism>
<feature type="compositionally biased region" description="Low complexity" evidence="1">
    <location>
        <begin position="262"/>
        <end position="271"/>
    </location>
</feature>
<evidence type="ECO:0000256" key="1">
    <source>
        <dbReference type="SAM" id="MobiDB-lite"/>
    </source>
</evidence>
<feature type="compositionally biased region" description="Acidic residues" evidence="1">
    <location>
        <begin position="311"/>
        <end position="324"/>
    </location>
</feature>
<dbReference type="AlphaFoldDB" id="A0AAN6SCA6"/>
<dbReference type="EMBL" id="MU859299">
    <property type="protein sequence ID" value="KAK3947928.1"/>
    <property type="molecule type" value="Genomic_DNA"/>
</dbReference>
<proteinExistence type="predicted"/>
<feature type="compositionally biased region" description="Low complexity" evidence="1">
    <location>
        <begin position="278"/>
        <end position="297"/>
    </location>
</feature>